<dbReference type="PROSITE" id="PS50011">
    <property type="entry name" value="PROTEIN_KINASE_DOM"/>
    <property type="match status" value="2"/>
</dbReference>
<feature type="region of interest" description="Disordered" evidence="6">
    <location>
        <begin position="1164"/>
        <end position="1226"/>
    </location>
</feature>
<evidence type="ECO:0000256" key="3">
    <source>
        <dbReference type="ARBA" id="ARBA00022942"/>
    </source>
</evidence>
<dbReference type="Gene3D" id="3.60.20.10">
    <property type="entry name" value="Glutamine Phosphoribosylpyrophosphate, subunit 1, domain 1"/>
    <property type="match status" value="1"/>
</dbReference>
<dbReference type="InterPro" id="IPR008271">
    <property type="entry name" value="Ser/Thr_kinase_AS"/>
</dbReference>
<dbReference type="InterPro" id="IPR011009">
    <property type="entry name" value="Kinase-like_dom_sf"/>
</dbReference>
<dbReference type="PROSITE" id="PS00107">
    <property type="entry name" value="PROTEIN_KINASE_ATP"/>
    <property type="match status" value="1"/>
</dbReference>
<dbReference type="PANTHER" id="PTHR11599">
    <property type="entry name" value="PROTEASOME SUBUNIT ALPHA/BETA"/>
    <property type="match status" value="1"/>
</dbReference>
<dbReference type="InterPro" id="IPR001353">
    <property type="entry name" value="Proteasome_sua/b"/>
</dbReference>
<evidence type="ECO:0000256" key="6">
    <source>
        <dbReference type="SAM" id="MobiDB-lite"/>
    </source>
</evidence>
<keyword evidence="3 4" id="KW-0647">Proteasome</keyword>
<dbReference type="Pfam" id="PF10584">
    <property type="entry name" value="Proteasome_A_N"/>
    <property type="match status" value="1"/>
</dbReference>
<evidence type="ECO:0000256" key="4">
    <source>
        <dbReference type="PROSITE-ProRule" id="PRU00808"/>
    </source>
</evidence>
<dbReference type="Gene3D" id="1.10.510.10">
    <property type="entry name" value="Transferase(Phosphotransferase) domain 1"/>
    <property type="match status" value="2"/>
</dbReference>
<evidence type="ECO:0000259" key="7">
    <source>
        <dbReference type="PROSITE" id="PS50011"/>
    </source>
</evidence>
<gene>
    <name evidence="8" type="ORF">ADUPG1_008270</name>
</gene>
<dbReference type="InterPro" id="IPR050115">
    <property type="entry name" value="Proteasome_alpha"/>
</dbReference>
<keyword evidence="2 5" id="KW-0067">ATP-binding</keyword>
<dbReference type="InterPro" id="IPR000426">
    <property type="entry name" value="Proteasome_asu_N"/>
</dbReference>
<evidence type="ECO:0000256" key="2">
    <source>
        <dbReference type="ARBA" id="ARBA00022840"/>
    </source>
</evidence>
<feature type="compositionally biased region" description="Polar residues" evidence="6">
    <location>
        <begin position="1215"/>
        <end position="1225"/>
    </location>
</feature>
<keyword evidence="9" id="KW-1185">Reference proteome</keyword>
<evidence type="ECO:0000256" key="1">
    <source>
        <dbReference type="ARBA" id="ARBA00022741"/>
    </source>
</evidence>
<dbReference type="InterPro" id="IPR023332">
    <property type="entry name" value="Proteasome_alpha-type"/>
</dbReference>
<feature type="compositionally biased region" description="Basic and acidic residues" evidence="6">
    <location>
        <begin position="1164"/>
        <end position="1179"/>
    </location>
</feature>
<dbReference type="SMART" id="SM00220">
    <property type="entry name" value="S_TKc"/>
    <property type="match status" value="1"/>
</dbReference>
<dbReference type="SMART" id="SM00948">
    <property type="entry name" value="Proteasome_A_N"/>
    <property type="match status" value="1"/>
</dbReference>
<dbReference type="PROSITE" id="PS00108">
    <property type="entry name" value="PROTEIN_KINASE_ST"/>
    <property type="match status" value="2"/>
</dbReference>
<feature type="region of interest" description="Disordered" evidence="6">
    <location>
        <begin position="1246"/>
        <end position="1363"/>
    </location>
</feature>
<sequence length="1603" mass="179757">MDSVSSTQQRKPHDPIKYELPTLSSSAAIKQKCFISREVILVDIEIESIPMPCVLKKLFEVGNRRVVKYCQKEFQMQLKLFNNPKCFNRIPRPLYILDLLDDEFKGMYGIIMEFCAGGNISDFSKSWCRKRIGDDLDRGDDSESSYDSEYSSSSEDDPMTLNPVKVSALCVEMIECLDAVFKAKKGLVHRDIKPDNFLVRVASEDGECTVVLAHLGLLSIQDMINASQSDSFDSFSSETAMGREKGNPNAQMSPTSIIGTIGFNSYESLREGIQSQKSDAYSLGISILALFLGRVPFLNHPHFSGIVDPAEFRLFEGLTRFTVDDRMSVHEASEMVRGIKFLLPKIGSDWKCPTLDEIIRNQILKFDVPPPLIAGPIKDVPSVIEKDAFREIIPTFISEGNFECIPISRDDPSSLCPIISNIKAMNATLNENDPKYDQSLNIQKIFQGEYYNGYLTHISLPFSPSVPIKGVYICVGCDMFSNAPPSHLTFTFTSSRKQKTSKRYNFSKIDGIGWFSLPIDLTDLVLCEIEGKGIRDYFIIYSLLFFRGESPKESIDRQFKESTLSTQWREAELIYPKFIVGGFIEAIPISNDDPAIISPTFDRVLGKDDLLSPQSKCDDLQHSVQEMLKGKCGVYLSHLSIPFSSPSPMKGVYICVHNYFSSPSLLFSFTHSNGMQSSRRYEFTRSQHWYEWFFLTIDLPDVVLCEINGKGRWGEKNSRRFYLGSLVFIQGSDIPALPSDSSKVPKQSKYDKLTLTSASAITLQCIIGHGGFGEVLLVKVEGIPIPCVLKKMLRKTDEKVMKDCQREFKVQRKLFNDPKCLNRIPRPLYIVNLLDAKFRGVYGFLMEYCIGGSVKDFSVRWCSDGKYADVYDSPYIDTMTLNPVKVAALCVGMIECLDDVFLANPSLVHRDIKPDNFLVRVDPDSKKCTVVLSDLGLVQIMDSILSSTSSKGFVDFDSSKSSQAKKKRKTSKQRPSRSGTLVYNSYETLRHGIQNQKTDGYSLGMSVLALFLGNAPFVTIPGYREVARQVRRGMLKKNETMNMIIQMMEDNHCQNLSHSSPLFQSLLTLDGGRYKPIFNVFNEVFTGLTQHDRGKRMSFHQAREELQHIKYLLPEIGDAWKCPSIEDCIESYLSLHGTPKPLLNMNNAQRSAFPNTYYPVRIDRVENRYPDEGAEKEEKEEGEEKEEEEEGRSGSDDERRSYSESSISNGPVPLSQDSSTKQSTVGDHRDVYSFVVEGDGSRRKVIPKINSSMISSSSQTSTKQSTVGDHRGDYSFSIEGDGSHRRIIPKIPLSKEISSQTSTKQSTESDERDLRSFCLNSDGFSRKTKPTIQKPLKERSRPTRFSSGYSRKAPSLSHSSVSHSTVSDSRDILSYSVNSWMNKVMSPKKQKSPKRRPTLTVFSPDGRLFQVEYALQAVSKGNTCVALKGKDSVVIGVERKAAAKLQDPRTMKKIYSLDDGIALASAGWTADSRVIVVKARLECQTHRRNYEDAPTVIHVTRYVADLQQKFTQSGGVRPFGVSCLIAGFDPHGEEPRLFRTNPAGTWTGCYAAALGRSDKPVTEYLEKEYDIETPPEGDSAIKLIIGALEGVVEGGASSIDIAI</sequence>
<accession>A0ABQ5KTU1</accession>
<comment type="similarity">
    <text evidence="4">Belongs to the peptidase T1A family.</text>
</comment>
<dbReference type="Proteomes" id="UP001057375">
    <property type="component" value="Unassembled WGS sequence"/>
</dbReference>
<evidence type="ECO:0000256" key="5">
    <source>
        <dbReference type="PROSITE-ProRule" id="PRU10141"/>
    </source>
</evidence>
<dbReference type="Pfam" id="PF00069">
    <property type="entry name" value="Pkinase"/>
    <property type="match status" value="2"/>
</dbReference>
<keyword evidence="1 5" id="KW-0547">Nucleotide-binding</keyword>
<feature type="domain" description="Protein kinase" evidence="7">
    <location>
        <begin position="1"/>
        <end position="364"/>
    </location>
</feature>
<feature type="non-terminal residue" evidence="8">
    <location>
        <position position="1603"/>
    </location>
</feature>
<proteinExistence type="inferred from homology"/>
<dbReference type="PROSITE" id="PS51475">
    <property type="entry name" value="PROTEASOME_ALPHA_2"/>
    <property type="match status" value="1"/>
</dbReference>
<dbReference type="InterPro" id="IPR029055">
    <property type="entry name" value="Ntn_hydrolases_N"/>
</dbReference>
<feature type="domain" description="Protein kinase" evidence="7">
    <location>
        <begin position="761"/>
        <end position="1111"/>
    </location>
</feature>
<feature type="compositionally biased region" description="Low complexity" evidence="6">
    <location>
        <begin position="1294"/>
        <end position="1306"/>
    </location>
</feature>
<evidence type="ECO:0000313" key="9">
    <source>
        <dbReference type="Proteomes" id="UP001057375"/>
    </source>
</evidence>
<name>A0ABQ5KTU1_9EUKA</name>
<feature type="compositionally biased region" description="Low complexity" evidence="6">
    <location>
        <begin position="1251"/>
        <end position="1266"/>
    </location>
</feature>
<dbReference type="InterPro" id="IPR000719">
    <property type="entry name" value="Prot_kinase_dom"/>
</dbReference>
<protein>
    <submittedName>
        <fullName evidence="8">Multi-domain containing protein</fullName>
    </submittedName>
</protein>
<feature type="compositionally biased region" description="Acidic residues" evidence="6">
    <location>
        <begin position="1180"/>
        <end position="1190"/>
    </location>
</feature>
<feature type="compositionally biased region" description="Basic and acidic residues" evidence="6">
    <location>
        <begin position="1191"/>
        <end position="1202"/>
    </location>
</feature>
<dbReference type="Pfam" id="PF00227">
    <property type="entry name" value="Proteasome"/>
    <property type="match status" value="1"/>
</dbReference>
<feature type="binding site" evidence="5">
    <location>
        <position position="790"/>
    </location>
    <ligand>
        <name>ATP</name>
        <dbReference type="ChEBI" id="CHEBI:30616"/>
    </ligand>
</feature>
<organism evidence="8 9">
    <name type="scientific">Aduncisulcus paluster</name>
    <dbReference type="NCBI Taxonomy" id="2918883"/>
    <lineage>
        <taxon>Eukaryota</taxon>
        <taxon>Metamonada</taxon>
        <taxon>Carpediemonas-like organisms</taxon>
        <taxon>Aduncisulcus</taxon>
    </lineage>
</organism>
<feature type="region of interest" description="Disordered" evidence="6">
    <location>
        <begin position="138"/>
        <end position="159"/>
    </location>
</feature>
<dbReference type="SUPFAM" id="SSF56112">
    <property type="entry name" value="Protein kinase-like (PK-like)"/>
    <property type="match status" value="2"/>
</dbReference>
<comment type="caution">
    <text evidence="8">The sequence shown here is derived from an EMBL/GenBank/DDBJ whole genome shotgun (WGS) entry which is preliminary data.</text>
</comment>
<reference evidence="8" key="1">
    <citation type="submission" date="2022-03" db="EMBL/GenBank/DDBJ databases">
        <title>Draft genome sequence of Aduncisulcus paluster, a free-living microaerophilic Fornicata.</title>
        <authorList>
            <person name="Yuyama I."/>
            <person name="Kume K."/>
            <person name="Tamura T."/>
            <person name="Inagaki Y."/>
            <person name="Hashimoto T."/>
        </authorList>
    </citation>
    <scope>NUCLEOTIDE SEQUENCE</scope>
    <source>
        <strain evidence="8">NY0171</strain>
    </source>
</reference>
<dbReference type="EMBL" id="BQXS01010905">
    <property type="protein sequence ID" value="GKT35023.1"/>
    <property type="molecule type" value="Genomic_DNA"/>
</dbReference>
<dbReference type="SUPFAM" id="SSF56235">
    <property type="entry name" value="N-terminal nucleophile aminohydrolases (Ntn hydrolases)"/>
    <property type="match status" value="1"/>
</dbReference>
<evidence type="ECO:0000313" key="8">
    <source>
        <dbReference type="EMBL" id="GKT35023.1"/>
    </source>
</evidence>
<dbReference type="InterPro" id="IPR017441">
    <property type="entry name" value="Protein_kinase_ATP_BS"/>
</dbReference>